<dbReference type="Proteomes" id="UP001604336">
    <property type="component" value="Unassembled WGS sequence"/>
</dbReference>
<protein>
    <submittedName>
        <fullName evidence="1">Uncharacterized protein</fullName>
    </submittedName>
</protein>
<evidence type="ECO:0000313" key="1">
    <source>
        <dbReference type="EMBL" id="KAL2454008.1"/>
    </source>
</evidence>
<name>A0ABD1NQV9_9LAMI</name>
<sequence>MGSGRKKIRIFASYLLCRAGRSENRKMTEVSDVCLDEVDRRWELDGNGRSNVAGKEPTAEMENKRTRVFGQNRFHVCERGMILVQIILSSFHVSQPSTSSVGKPYPAHHE</sequence>
<proteinExistence type="predicted"/>
<keyword evidence="2" id="KW-1185">Reference proteome</keyword>
<comment type="caution">
    <text evidence="1">The sequence shown here is derived from an EMBL/GenBank/DDBJ whole genome shotgun (WGS) entry which is preliminary data.</text>
</comment>
<reference evidence="2" key="1">
    <citation type="submission" date="2024-07" db="EMBL/GenBank/DDBJ databases">
        <title>Two chromosome-level genome assemblies of Korean endemic species Abeliophyllum distichum and Forsythia ovata (Oleaceae).</title>
        <authorList>
            <person name="Jang H."/>
        </authorList>
    </citation>
    <scope>NUCLEOTIDE SEQUENCE [LARGE SCALE GENOMIC DNA]</scope>
</reference>
<dbReference type="EMBL" id="JBFOLK010000502">
    <property type="protein sequence ID" value="KAL2454008.1"/>
    <property type="molecule type" value="Genomic_DNA"/>
</dbReference>
<evidence type="ECO:0000313" key="2">
    <source>
        <dbReference type="Proteomes" id="UP001604336"/>
    </source>
</evidence>
<accession>A0ABD1NQV9</accession>
<organism evidence="1 2">
    <name type="scientific">Abeliophyllum distichum</name>
    <dbReference type="NCBI Taxonomy" id="126358"/>
    <lineage>
        <taxon>Eukaryota</taxon>
        <taxon>Viridiplantae</taxon>
        <taxon>Streptophyta</taxon>
        <taxon>Embryophyta</taxon>
        <taxon>Tracheophyta</taxon>
        <taxon>Spermatophyta</taxon>
        <taxon>Magnoliopsida</taxon>
        <taxon>eudicotyledons</taxon>
        <taxon>Gunneridae</taxon>
        <taxon>Pentapetalae</taxon>
        <taxon>asterids</taxon>
        <taxon>lamiids</taxon>
        <taxon>Lamiales</taxon>
        <taxon>Oleaceae</taxon>
        <taxon>Forsythieae</taxon>
        <taxon>Abeliophyllum</taxon>
    </lineage>
</organism>
<dbReference type="AlphaFoldDB" id="A0ABD1NQV9"/>
<gene>
    <name evidence="1" type="ORF">Adt_48492</name>
</gene>